<organism evidence="2 3">
    <name type="scientific">Micromonospora musae</name>
    <dbReference type="NCBI Taxonomy" id="1894970"/>
    <lineage>
        <taxon>Bacteria</taxon>
        <taxon>Bacillati</taxon>
        <taxon>Actinomycetota</taxon>
        <taxon>Actinomycetes</taxon>
        <taxon>Micromonosporales</taxon>
        <taxon>Micromonosporaceae</taxon>
        <taxon>Micromonospora</taxon>
    </lineage>
</organism>
<evidence type="ECO:0000313" key="3">
    <source>
        <dbReference type="Proteomes" id="UP000275865"/>
    </source>
</evidence>
<accession>A0A3A9YIB1</accession>
<sequence length="305" mass="31765">MSGPAIDTDLAVSRAAAAARRGELDAAAEVLAGLETEDVAVFDLLARIRAQQGRWRDADEYWARVQAGDPEHAGAAEGRRVLAGITAGQLRPRPVAQPTRVAVAGGVLAVAAVAGAAVAVAGDDPPRPVATAPAAATASPSDAADEERRRAEELARRLAQVEAERSTAAERLTARLDVISRRLTVPGVIVKRGPGAVEVYFREGLFIEDTRLTADGAALLERVGRRLDGLDASITVVGHSVPVPGGRTSGGSGTALSRAEDAARELAAASGLPLTAFAMRSAEQSERPFEREARNRTVSLVLTPR</sequence>
<evidence type="ECO:0008006" key="4">
    <source>
        <dbReference type="Google" id="ProtNLM"/>
    </source>
</evidence>
<dbReference type="EMBL" id="RAZT01000001">
    <property type="protein sequence ID" value="RKN36533.1"/>
    <property type="molecule type" value="Genomic_DNA"/>
</dbReference>
<dbReference type="Proteomes" id="UP000275865">
    <property type="component" value="Unassembled WGS sequence"/>
</dbReference>
<feature type="compositionally biased region" description="Low complexity" evidence="1">
    <location>
        <begin position="130"/>
        <end position="142"/>
    </location>
</feature>
<protein>
    <recommendedName>
        <fullName evidence="4">Flagellar motor protein MotB</fullName>
    </recommendedName>
</protein>
<feature type="region of interest" description="Disordered" evidence="1">
    <location>
        <begin position="124"/>
        <end position="146"/>
    </location>
</feature>
<evidence type="ECO:0000313" key="2">
    <source>
        <dbReference type="EMBL" id="RKN36533.1"/>
    </source>
</evidence>
<comment type="caution">
    <text evidence="2">The sequence shown here is derived from an EMBL/GenBank/DDBJ whole genome shotgun (WGS) entry which is preliminary data.</text>
</comment>
<dbReference type="InterPro" id="IPR036737">
    <property type="entry name" value="OmpA-like_sf"/>
</dbReference>
<name>A0A3A9YIB1_9ACTN</name>
<dbReference type="AlphaFoldDB" id="A0A3A9YIB1"/>
<dbReference type="Gene3D" id="3.30.1330.60">
    <property type="entry name" value="OmpA-like domain"/>
    <property type="match status" value="1"/>
</dbReference>
<reference evidence="2 3" key="1">
    <citation type="submission" date="2018-09" db="EMBL/GenBank/DDBJ databases">
        <title>Micromonospora sp. nov. MS1-9, isolated from a root of Musa sp.</title>
        <authorList>
            <person name="Kuncharoen N."/>
            <person name="Kudo T."/>
            <person name="Ohkuma M."/>
            <person name="Yuki M."/>
            <person name="Tanasupawat S."/>
        </authorList>
    </citation>
    <scope>NUCLEOTIDE SEQUENCE [LARGE SCALE GENOMIC DNA]</scope>
    <source>
        <strain evidence="2 3">MS1-9</strain>
    </source>
</reference>
<dbReference type="RefSeq" id="WP_120687821.1">
    <property type="nucleotide sequence ID" value="NZ_RAZT01000001.1"/>
</dbReference>
<evidence type="ECO:0000256" key="1">
    <source>
        <dbReference type="SAM" id="MobiDB-lite"/>
    </source>
</evidence>
<proteinExistence type="predicted"/>
<gene>
    <name evidence="2" type="ORF">D7044_02540</name>
</gene>